<dbReference type="AlphaFoldDB" id="A0A290N188"/>
<proteinExistence type="inferred from homology"/>
<reference evidence="8" key="1">
    <citation type="submission" date="2017-09" db="EMBL/GenBank/DDBJ databases">
        <title>Genome evolution observed in wild isolates of Caulobacter crescentus.</title>
        <authorList>
            <person name="Ely B."/>
            <person name="Wilson K."/>
            <person name="Scott D."/>
        </authorList>
    </citation>
    <scope>NUCLEOTIDE SEQUENCE [LARGE SCALE GENOMIC DNA]</scope>
    <source>
        <strain evidence="8">CB13b1a</strain>
    </source>
</reference>
<feature type="binding site" evidence="5">
    <location>
        <position position="298"/>
    </location>
    <ligand>
        <name>Fe cation</name>
        <dbReference type="ChEBI" id="CHEBI:24875"/>
        <note>catalytic</note>
    </ligand>
</feature>
<evidence type="ECO:0000256" key="5">
    <source>
        <dbReference type="PIRSR" id="PIRSR604294-1"/>
    </source>
</evidence>
<comment type="cofactor">
    <cofactor evidence="5 6">
        <name>Fe(2+)</name>
        <dbReference type="ChEBI" id="CHEBI:29033"/>
    </cofactor>
    <text evidence="5 6">Binds 1 Fe(2+) ion per subunit.</text>
</comment>
<dbReference type="GO" id="GO:0016121">
    <property type="term" value="P:carotene catabolic process"/>
    <property type="evidence" value="ECO:0007669"/>
    <property type="project" value="TreeGrafter"/>
</dbReference>
<evidence type="ECO:0000256" key="1">
    <source>
        <dbReference type="ARBA" id="ARBA00006787"/>
    </source>
</evidence>
<evidence type="ECO:0000256" key="6">
    <source>
        <dbReference type="RuleBase" id="RU364048"/>
    </source>
</evidence>
<dbReference type="InterPro" id="IPR006311">
    <property type="entry name" value="TAT_signal"/>
</dbReference>
<keyword evidence="6" id="KW-0223">Dioxygenase</keyword>
<protein>
    <recommendedName>
        <fullName evidence="6">Dioxygenase</fullName>
        <ecNumber evidence="6">1.13.11.-</ecNumber>
    </recommendedName>
</protein>
<dbReference type="PANTHER" id="PTHR10543">
    <property type="entry name" value="BETA-CAROTENE DIOXYGENASE"/>
    <property type="match status" value="1"/>
</dbReference>
<evidence type="ECO:0000256" key="4">
    <source>
        <dbReference type="ARBA" id="ARBA00023004"/>
    </source>
</evidence>
<organism evidence="7 8">
    <name type="scientific">Caulobacter vibrioides</name>
    <name type="common">Caulobacter crescentus</name>
    <dbReference type="NCBI Taxonomy" id="155892"/>
    <lineage>
        <taxon>Bacteria</taxon>
        <taxon>Pseudomonadati</taxon>
        <taxon>Pseudomonadota</taxon>
        <taxon>Alphaproteobacteria</taxon>
        <taxon>Caulobacterales</taxon>
        <taxon>Caulobacteraceae</taxon>
        <taxon>Caulobacter</taxon>
    </lineage>
</organism>
<dbReference type="RefSeq" id="WP_096052683.1">
    <property type="nucleotide sequence ID" value="NZ_CP023315.3"/>
</dbReference>
<dbReference type="GO" id="GO:0046872">
    <property type="term" value="F:metal ion binding"/>
    <property type="evidence" value="ECO:0007669"/>
    <property type="project" value="UniProtKB-KW"/>
</dbReference>
<sequence>MNRRDILRGAALTGAAAVLTPETLWAAAASDWTLGIADVEADIAPTGMPLVHGRAPVDLKGTLFRNGPAKFRRPGGSVGHWFDGDGMVRKFQMGEGQARMAARFVDTVKRRQDTAADAVITPGYGTAGGAGARVGSADDANAANTSVMMAGGELWALWEGGSPTAMDPVSLETRGFKALSPDMKGMPFLAHPRVEPDGTVWNLGLAGKRAVVWNLSADGALRKAEVITLPRAGYMHDFTATERSLVIILQPWVQEGMRMPIATNMVWRPELGTKVLVLDKDDLSKRRVFELPPFFFFHLGDAWEEADGTIRFDACIDKDPSGTAANGGAIVRGEFLKAPPPRRAMITLRANGQAELAAEAISAEFPRSDPRFAGLARRYAVHLTNERPDRPLFQSVAVRDWKKDRDQVFDFGARHLVEEMVFAPRPGSSAELDGWLVGTTLNLDARATELHVFDARHVDRGPLATWRAPVALPVTFHGVFVGA</sequence>
<keyword evidence="4 5" id="KW-0408">Iron</keyword>
<comment type="similarity">
    <text evidence="1 6">Belongs to the carotenoid oxygenase family.</text>
</comment>
<feature type="binding site" evidence="5">
    <location>
        <position position="236"/>
    </location>
    <ligand>
        <name>Fe cation</name>
        <dbReference type="ChEBI" id="CHEBI:24875"/>
        <note>catalytic</note>
    </ligand>
</feature>
<feature type="binding site" evidence="5">
    <location>
        <position position="191"/>
    </location>
    <ligand>
        <name>Fe cation</name>
        <dbReference type="ChEBI" id="CHEBI:24875"/>
        <note>catalytic</note>
    </ligand>
</feature>
<keyword evidence="3 6" id="KW-0560">Oxidoreductase</keyword>
<dbReference type="InterPro" id="IPR004294">
    <property type="entry name" value="Carotenoid_Oase"/>
</dbReference>
<dbReference type="Pfam" id="PF03055">
    <property type="entry name" value="RPE65"/>
    <property type="match status" value="1"/>
</dbReference>
<dbReference type="EC" id="1.13.11.-" evidence="6"/>
<dbReference type="EMBL" id="CP023315">
    <property type="protein sequence ID" value="ATC33303.1"/>
    <property type="molecule type" value="Genomic_DNA"/>
</dbReference>
<accession>A0A290N188</accession>
<evidence type="ECO:0000313" key="8">
    <source>
        <dbReference type="Proteomes" id="UP000217311"/>
    </source>
</evidence>
<dbReference type="PANTHER" id="PTHR10543:SF89">
    <property type="entry name" value="CAROTENOID 9,10(9',10')-CLEAVAGE DIOXYGENASE 1"/>
    <property type="match status" value="1"/>
</dbReference>
<dbReference type="Proteomes" id="UP000217311">
    <property type="component" value="Chromosome"/>
</dbReference>
<evidence type="ECO:0000256" key="3">
    <source>
        <dbReference type="ARBA" id="ARBA00023002"/>
    </source>
</evidence>
<dbReference type="GO" id="GO:0010436">
    <property type="term" value="F:carotenoid dioxygenase activity"/>
    <property type="evidence" value="ECO:0007669"/>
    <property type="project" value="TreeGrafter"/>
</dbReference>
<evidence type="ECO:0000256" key="2">
    <source>
        <dbReference type="ARBA" id="ARBA00022723"/>
    </source>
</evidence>
<keyword evidence="2 5" id="KW-0479">Metal-binding</keyword>
<name>A0A290N188_CAUVI</name>
<evidence type="ECO:0000313" key="7">
    <source>
        <dbReference type="EMBL" id="ATC33303.1"/>
    </source>
</evidence>
<gene>
    <name evidence="7" type="ORF">CA606_13720</name>
</gene>
<dbReference type="PROSITE" id="PS51318">
    <property type="entry name" value="TAT"/>
    <property type="match status" value="1"/>
</dbReference>
<feature type="binding site" evidence="5">
    <location>
        <position position="477"/>
    </location>
    <ligand>
        <name>Fe cation</name>
        <dbReference type="ChEBI" id="CHEBI:24875"/>
        <note>catalytic</note>
    </ligand>
</feature>